<dbReference type="InterPro" id="IPR014017">
    <property type="entry name" value="DNA_helicase_UvrD-like_C"/>
</dbReference>
<evidence type="ECO:0000256" key="3">
    <source>
        <dbReference type="ARBA" id="ARBA00022763"/>
    </source>
</evidence>
<dbReference type="GO" id="GO:0006281">
    <property type="term" value="P:DNA repair"/>
    <property type="evidence" value="ECO:0007669"/>
    <property type="project" value="UniProtKB-KW"/>
</dbReference>
<dbReference type="Pfam" id="PF13361">
    <property type="entry name" value="UvrD_C"/>
    <property type="match status" value="1"/>
</dbReference>
<keyword evidence="5" id="KW-0347">Helicase</keyword>
<keyword evidence="14" id="KW-1185">Reference proteome</keyword>
<keyword evidence="2" id="KW-0547">Nucleotide-binding</keyword>
<dbReference type="Gene3D" id="3.40.50.300">
    <property type="entry name" value="P-loop containing nucleotide triphosphate hydrolases"/>
    <property type="match status" value="2"/>
</dbReference>
<dbReference type="PANTHER" id="PTHR30591">
    <property type="entry name" value="RECBCD ENZYME SUBUNIT RECC"/>
    <property type="match status" value="1"/>
</dbReference>
<organism evidence="13 14">
    <name type="scientific">Candidatus Jettenia caeni</name>
    <dbReference type="NCBI Taxonomy" id="247490"/>
    <lineage>
        <taxon>Bacteria</taxon>
        <taxon>Pseudomonadati</taxon>
        <taxon>Planctomycetota</taxon>
        <taxon>Candidatus Brocadiia</taxon>
        <taxon>Candidatus Brocadiales</taxon>
        <taxon>Candidatus Brocadiaceae</taxon>
        <taxon>Candidatus Jettenia</taxon>
    </lineage>
</organism>
<evidence type="ECO:0000259" key="12">
    <source>
        <dbReference type="Pfam" id="PF21445"/>
    </source>
</evidence>
<evidence type="ECO:0000256" key="9">
    <source>
        <dbReference type="ARBA" id="ARBA00023204"/>
    </source>
</evidence>
<keyword evidence="8" id="KW-0238">DNA-binding</keyword>
<dbReference type="STRING" id="247490.KSU1_D0161"/>
<keyword evidence="3" id="KW-0227">DNA damage</keyword>
<dbReference type="EMBL" id="BAFH01000004">
    <property type="protein sequence ID" value="GAB63470.1"/>
    <property type="molecule type" value="Genomic_DNA"/>
</dbReference>
<feature type="domain" description="PD-(D/E)XK endonuclease-like" evidence="10">
    <location>
        <begin position="849"/>
        <end position="1146"/>
    </location>
</feature>
<dbReference type="GO" id="GO:0006310">
    <property type="term" value="P:DNA recombination"/>
    <property type="evidence" value="ECO:0007669"/>
    <property type="project" value="TreeGrafter"/>
</dbReference>
<dbReference type="InterPro" id="IPR049035">
    <property type="entry name" value="ADDB_N"/>
</dbReference>
<gene>
    <name evidence="13" type="ORF">KSU1_D0161</name>
</gene>
<evidence type="ECO:0000259" key="10">
    <source>
        <dbReference type="Pfam" id="PF12705"/>
    </source>
</evidence>
<sequence>MLSVKIGLYHPFLEQSFVDTIQILKKDNSLTPLAVVAPTNIMVNRLQECLAHEQGASFMNISFMNFSVLAHETCRYSGTHIGRIIHQSVMYECLIEGILKNRIFQDTLCKNARSLPALARTLFRVVQDLINANVCADDFKEVIQEGFIGDAEKQRLYGIAQLYDRFKQKLKVLRISNDSNVYHLATPQVSDSEFLRGFHHILTYGFYDLSGVELDFFREIFRYHPTTLFLPYQKKYPAFSSIKPFFESFVLGLAHDIEELSPDDNSPFPCIPDFHDNSSEAISVDSEIGDFDGEAGPNQITILTSLLAGKENEKETENLPSRAVPAGKCSIINVSGKRDEVWVVAKEILKLAGEGYKMEEIGVVARSLEPYAETIQKLFQENLIPFVTSIQGPLERYPLIKVIRQMLLLKRENYDRPVVMELLRSPYFKMPVSRSQKITPRPDLWDILSRRLGIRGGIECWLSRLQQVKSVFTEVSGEDARSEYLPESSFHKGEMNRIPDVEYNEFPFSEREGEGTGCIDEEEIEGYGSIPHDQITLLEDILKIVSNDLSSLPERASWKVMGQKVTHILQSYICIPSEGTGSKDEGRDCLIMQKIWELFDTIQVLDCLHEEVTLDQYIDTFIRACRQEGLPMGSENIRGVQVLDVLSARGLSFRALFVLGLNEKVFPRAISEEPFLRDHVRRKLTEVLGNYLPEKLRGFDEERILFYLMLNAARERIYLLYQRSDEAGKPRVPSHYLMDILQNIHDITAGARNISKESDYEIYVPRGIRDKLYNQEISWLTPKEVRIRMALDKTDPVCFMRACGMNSGSYERSQLAVNLIDDYRPYLTAYDGIVGDISQWWSKQIRSGFSPTTLETFGACPFQFFMRKVLQLRPVEEPEKDEMASAIDIGNLYHSILMDFYGALRNQGYFNTKTNNVNPGVLLYDIARGHFTKRERQIPLRYPIIWEVEKEEILASLTNFVTWDLQRIEQTGYIPAYLEKVMRVNLKNDLPKNVSKILWKGKIDRIDIKKVENTISFRIVDYKSGRFLKENLMRSVVRGQKLQIPFYIIMTEYMLSEEIEKGRIARNEIRLEEASFVYVAQNREDKKGQKGVPEKVIDANDWNEYGKQCWDTVKEFLHYIREGIFPISPTSDNQKCEWCEFAAICRKSNQPLRFRLEHDVRLKKYHEIGSLTAGRKRI</sequence>
<dbReference type="SUPFAM" id="SSF52540">
    <property type="entry name" value="P-loop containing nucleoside triphosphate hydrolases"/>
    <property type="match status" value="1"/>
</dbReference>
<reference evidence="13 14" key="1">
    <citation type="journal article" date="2012" name="FEBS Lett.">
        <title>Anammox organism KSU-1 expresses a NirK-type copper-containing nitrite reductase instead of a NirS-type with cytochrome cd1.</title>
        <authorList>
            <person name="Hira D."/>
            <person name="Toh H."/>
            <person name="Migita C.T."/>
            <person name="Okubo H."/>
            <person name="Nishiyama T."/>
            <person name="Hattori M."/>
            <person name="Furukawa K."/>
            <person name="Fujii T."/>
        </authorList>
    </citation>
    <scope>NUCLEOTIDE SEQUENCE [LARGE SCALE GENOMIC DNA]</scope>
</reference>
<feature type="domain" description="UvrD-like helicase C-terminal" evidence="11">
    <location>
        <begin position="315"/>
        <end position="723"/>
    </location>
</feature>
<evidence type="ECO:0000256" key="5">
    <source>
        <dbReference type="ARBA" id="ARBA00022806"/>
    </source>
</evidence>
<evidence type="ECO:0000313" key="14">
    <source>
        <dbReference type="Proteomes" id="UP000002985"/>
    </source>
</evidence>
<evidence type="ECO:0000259" key="11">
    <source>
        <dbReference type="Pfam" id="PF13361"/>
    </source>
</evidence>
<name>I3IP25_9BACT</name>
<dbReference type="PANTHER" id="PTHR30591:SF1">
    <property type="entry name" value="RECBCD ENZYME SUBUNIT RECC"/>
    <property type="match status" value="1"/>
</dbReference>
<evidence type="ECO:0000256" key="8">
    <source>
        <dbReference type="ARBA" id="ARBA00023125"/>
    </source>
</evidence>
<accession>I3IP25</accession>
<dbReference type="GO" id="GO:0005524">
    <property type="term" value="F:ATP binding"/>
    <property type="evidence" value="ECO:0007669"/>
    <property type="project" value="UniProtKB-KW"/>
</dbReference>
<evidence type="ECO:0000313" key="13">
    <source>
        <dbReference type="EMBL" id="GAB63470.1"/>
    </source>
</evidence>
<dbReference type="GO" id="GO:0004386">
    <property type="term" value="F:helicase activity"/>
    <property type="evidence" value="ECO:0007669"/>
    <property type="project" value="UniProtKB-KW"/>
</dbReference>
<dbReference type="eggNOG" id="COG3857">
    <property type="taxonomic scope" value="Bacteria"/>
</dbReference>
<protein>
    <submittedName>
        <fullName evidence="13">Uncharacterized protein</fullName>
    </submittedName>
</protein>
<dbReference type="OrthoDB" id="5487982at2"/>
<dbReference type="InterPro" id="IPR027417">
    <property type="entry name" value="P-loop_NTPase"/>
</dbReference>
<evidence type="ECO:0000256" key="2">
    <source>
        <dbReference type="ARBA" id="ARBA00022741"/>
    </source>
</evidence>
<dbReference type="Proteomes" id="UP000002985">
    <property type="component" value="Unassembled WGS sequence"/>
</dbReference>
<dbReference type="AlphaFoldDB" id="I3IP25"/>
<keyword evidence="9" id="KW-0234">DNA repair</keyword>
<dbReference type="Gene3D" id="3.90.320.10">
    <property type="match status" value="1"/>
</dbReference>
<feature type="domain" description="ATP-dependent helicase/deoxyribonuclease subunit B N-terminal" evidence="12">
    <location>
        <begin position="22"/>
        <end position="222"/>
    </location>
</feature>
<dbReference type="Pfam" id="PF12705">
    <property type="entry name" value="PDDEXK_1"/>
    <property type="match status" value="1"/>
</dbReference>
<evidence type="ECO:0000256" key="1">
    <source>
        <dbReference type="ARBA" id="ARBA00022722"/>
    </source>
</evidence>
<keyword evidence="6" id="KW-0269">Exonuclease</keyword>
<keyword evidence="4" id="KW-0378">Hydrolase</keyword>
<dbReference type="GO" id="GO:0003677">
    <property type="term" value="F:DNA binding"/>
    <property type="evidence" value="ECO:0007669"/>
    <property type="project" value="UniProtKB-KW"/>
</dbReference>
<evidence type="ECO:0000256" key="4">
    <source>
        <dbReference type="ARBA" id="ARBA00022801"/>
    </source>
</evidence>
<dbReference type="InterPro" id="IPR011604">
    <property type="entry name" value="PDDEXK-like_dom_sf"/>
</dbReference>
<dbReference type="GO" id="GO:0004527">
    <property type="term" value="F:exonuclease activity"/>
    <property type="evidence" value="ECO:0007669"/>
    <property type="project" value="UniProtKB-KW"/>
</dbReference>
<proteinExistence type="predicted"/>
<evidence type="ECO:0000256" key="6">
    <source>
        <dbReference type="ARBA" id="ARBA00022839"/>
    </source>
</evidence>
<keyword evidence="7" id="KW-0067">ATP-binding</keyword>
<keyword evidence="1" id="KW-0540">Nuclease</keyword>
<dbReference type="InterPro" id="IPR038726">
    <property type="entry name" value="PDDEXK_AddAB-type"/>
</dbReference>
<dbReference type="Pfam" id="PF21445">
    <property type="entry name" value="ADDB_N"/>
    <property type="match status" value="1"/>
</dbReference>
<evidence type="ECO:0000256" key="7">
    <source>
        <dbReference type="ARBA" id="ARBA00022840"/>
    </source>
</evidence>
<comment type="caution">
    <text evidence="13">The sequence shown here is derived from an EMBL/GenBank/DDBJ whole genome shotgun (WGS) entry which is preliminary data.</text>
</comment>